<accession>A0A859FAW3</accession>
<evidence type="ECO:0000313" key="2">
    <source>
        <dbReference type="EMBL" id="QKS70080.1"/>
    </source>
</evidence>
<sequence>MDIRVNVLLGIITGLIWSFVAPVSIVEISLGLAFLVLVPLLLNLVIPGEPVTAVERYIDILCKNSFPFAIFALIAITVDSAAMSIGFGLVWFAYTFAIGLGGGYRLLKRGLFPAEETIMDVGIMFLSVGGVWLVLSEGGIHQLLPYDELTMSLTAVHYHYSAVVIPILTGAFGRLLVREKRVTGSPYRYLAIGTAIGSPLIALGVIQGPPLEFVYVSIYAVFLTWLSVWWLIILPRIGTLQKVMITIASLSLLVSTATTFLYALGVTIGTTIISYEDMFQWHGAVNALGFSFFGALVWNSIGPLKKRELPQE</sequence>
<keyword evidence="1" id="KW-1133">Transmembrane helix</keyword>
<feature type="transmembrane region" description="Helical" evidence="1">
    <location>
        <begin position="60"/>
        <end position="78"/>
    </location>
</feature>
<evidence type="ECO:0000313" key="3">
    <source>
        <dbReference type="Proteomes" id="UP000318138"/>
    </source>
</evidence>
<dbReference type="EMBL" id="CP041372">
    <property type="protein sequence ID" value="QKS70080.1"/>
    <property type="molecule type" value="Genomic_DNA"/>
</dbReference>
<protein>
    <submittedName>
        <fullName evidence="2">YndJ family protein</fullName>
    </submittedName>
</protein>
<feature type="transmembrane region" description="Helical" evidence="1">
    <location>
        <begin position="189"/>
        <end position="207"/>
    </location>
</feature>
<dbReference type="RefSeq" id="WP_176008124.1">
    <property type="nucleotide sequence ID" value="NZ_CP041372.2"/>
</dbReference>
<dbReference type="KEGG" id="psua:FLK61_25245"/>
<name>A0A859FAW3_9BACI</name>
<feature type="transmembrane region" description="Helical" evidence="1">
    <location>
        <begin position="245"/>
        <end position="273"/>
    </location>
</feature>
<dbReference type="Proteomes" id="UP000318138">
    <property type="component" value="Chromosome"/>
</dbReference>
<dbReference type="AlphaFoldDB" id="A0A859FAW3"/>
<feature type="transmembrane region" description="Helical" evidence="1">
    <location>
        <begin position="31"/>
        <end position="48"/>
    </location>
</feature>
<keyword evidence="3" id="KW-1185">Reference proteome</keyword>
<reference evidence="3" key="1">
    <citation type="submission" date="2019-07" db="EMBL/GenBank/DDBJ databases">
        <title>Bacillus alkalisoli sp. nov. isolated from saline soil.</title>
        <authorList>
            <person name="Sun J.-Q."/>
            <person name="Xu L."/>
        </authorList>
    </citation>
    <scope>NUCLEOTIDE SEQUENCE [LARGE SCALE GENOMIC DNA]</scope>
    <source>
        <strain evidence="3">M4U3P1</strain>
    </source>
</reference>
<feature type="transmembrane region" description="Helical" evidence="1">
    <location>
        <begin position="213"/>
        <end position="233"/>
    </location>
</feature>
<keyword evidence="1" id="KW-0472">Membrane</keyword>
<feature type="transmembrane region" description="Helical" evidence="1">
    <location>
        <begin position="279"/>
        <end position="298"/>
    </location>
</feature>
<keyword evidence="1" id="KW-0812">Transmembrane</keyword>
<gene>
    <name evidence="2" type="ORF">FLK61_25245</name>
</gene>
<feature type="transmembrane region" description="Helical" evidence="1">
    <location>
        <begin position="155"/>
        <end position="177"/>
    </location>
</feature>
<organism evidence="2 3">
    <name type="scientific">Paenalkalicoccus suaedae</name>
    <dbReference type="NCBI Taxonomy" id="2592382"/>
    <lineage>
        <taxon>Bacteria</taxon>
        <taxon>Bacillati</taxon>
        <taxon>Bacillota</taxon>
        <taxon>Bacilli</taxon>
        <taxon>Bacillales</taxon>
        <taxon>Bacillaceae</taxon>
        <taxon>Paenalkalicoccus</taxon>
    </lineage>
</organism>
<dbReference type="Pfam" id="PF14158">
    <property type="entry name" value="YndJ"/>
    <property type="match status" value="1"/>
</dbReference>
<feature type="transmembrane region" description="Helical" evidence="1">
    <location>
        <begin position="84"/>
        <end position="106"/>
    </location>
</feature>
<dbReference type="InterPro" id="IPR025450">
    <property type="entry name" value="YndJ-like"/>
</dbReference>
<evidence type="ECO:0000256" key="1">
    <source>
        <dbReference type="SAM" id="Phobius"/>
    </source>
</evidence>
<feature type="transmembrane region" description="Helical" evidence="1">
    <location>
        <begin position="7"/>
        <end position="25"/>
    </location>
</feature>
<feature type="transmembrane region" description="Helical" evidence="1">
    <location>
        <begin position="118"/>
        <end position="135"/>
    </location>
</feature>
<proteinExistence type="predicted"/>